<protein>
    <submittedName>
        <fullName evidence="1">Uncharacterized protein</fullName>
    </submittedName>
</protein>
<sequence length="120" mass="14203">MNRMPYYCPLTNMWINPYYPYYSPMYRFCEMCPYKNKHSEVSMNYDENMTRDALENEEHINFPEEEPKESNNVECDMQADIPEVIDLSSIGNDTRGAQNNIENELGHIKMKTIGLNEIMD</sequence>
<comment type="caution">
    <text evidence="1">The sequence shown here is derived from an EMBL/GenBank/DDBJ whole genome shotgun (WGS) entry which is preliminary data.</text>
</comment>
<gene>
    <name evidence="1" type="ORF">FDF74_01660</name>
</gene>
<name>A0A6M0R6V9_9CLOT</name>
<evidence type="ECO:0000313" key="1">
    <source>
        <dbReference type="EMBL" id="NEZ45914.1"/>
    </source>
</evidence>
<proteinExistence type="predicted"/>
<dbReference type="AlphaFoldDB" id="A0A6M0R6V9"/>
<reference evidence="1 2" key="1">
    <citation type="submission" date="2019-04" db="EMBL/GenBank/DDBJ databases">
        <title>Genome sequencing of Clostridium botulinum Groups I-IV and Clostridium butyricum.</title>
        <authorList>
            <person name="Brunt J."/>
            <person name="Van Vliet A.H.M."/>
            <person name="Stringer S.C."/>
            <person name="Carter A.T."/>
            <person name="Peck M.W."/>
        </authorList>
    </citation>
    <scope>NUCLEOTIDE SEQUENCE [LARGE SCALE GENOMIC DNA]</scope>
    <source>
        <strain evidence="1 2">IFR 18/094</strain>
    </source>
</reference>
<dbReference type="RefSeq" id="WP_163248278.1">
    <property type="nucleotide sequence ID" value="NZ_SXDP01000001.1"/>
</dbReference>
<organism evidence="1 2">
    <name type="scientific">Clostridium niameyense</name>
    <dbReference type="NCBI Taxonomy" id="1622073"/>
    <lineage>
        <taxon>Bacteria</taxon>
        <taxon>Bacillati</taxon>
        <taxon>Bacillota</taxon>
        <taxon>Clostridia</taxon>
        <taxon>Eubacteriales</taxon>
        <taxon>Clostridiaceae</taxon>
        <taxon>Clostridium</taxon>
    </lineage>
</organism>
<dbReference type="EMBL" id="SXDP01000001">
    <property type="protein sequence ID" value="NEZ45914.1"/>
    <property type="molecule type" value="Genomic_DNA"/>
</dbReference>
<accession>A0A6M0R6V9</accession>
<evidence type="ECO:0000313" key="2">
    <source>
        <dbReference type="Proteomes" id="UP000473885"/>
    </source>
</evidence>
<keyword evidence="2" id="KW-1185">Reference proteome</keyword>
<dbReference type="Proteomes" id="UP000473885">
    <property type="component" value="Unassembled WGS sequence"/>
</dbReference>